<dbReference type="AlphaFoldDB" id="A0A5B7K243"/>
<gene>
    <name evidence="1" type="ORF">E2C01_094064</name>
</gene>
<organism evidence="1 2">
    <name type="scientific">Portunus trituberculatus</name>
    <name type="common">Swimming crab</name>
    <name type="synonym">Neptunus trituberculatus</name>
    <dbReference type="NCBI Taxonomy" id="210409"/>
    <lineage>
        <taxon>Eukaryota</taxon>
        <taxon>Metazoa</taxon>
        <taxon>Ecdysozoa</taxon>
        <taxon>Arthropoda</taxon>
        <taxon>Crustacea</taxon>
        <taxon>Multicrustacea</taxon>
        <taxon>Malacostraca</taxon>
        <taxon>Eumalacostraca</taxon>
        <taxon>Eucarida</taxon>
        <taxon>Decapoda</taxon>
        <taxon>Pleocyemata</taxon>
        <taxon>Brachyura</taxon>
        <taxon>Eubrachyura</taxon>
        <taxon>Portunoidea</taxon>
        <taxon>Portunidae</taxon>
        <taxon>Portuninae</taxon>
        <taxon>Portunus</taxon>
    </lineage>
</organism>
<comment type="caution">
    <text evidence="1">The sequence shown here is derived from an EMBL/GenBank/DDBJ whole genome shotgun (WGS) entry which is preliminary data.</text>
</comment>
<name>A0A5B7K243_PORTR</name>
<accession>A0A5B7K243</accession>
<protein>
    <submittedName>
        <fullName evidence="1">Uncharacterized protein</fullName>
    </submittedName>
</protein>
<dbReference type="EMBL" id="VSRR010115146">
    <property type="protein sequence ID" value="MPC98684.1"/>
    <property type="molecule type" value="Genomic_DNA"/>
</dbReference>
<evidence type="ECO:0000313" key="2">
    <source>
        <dbReference type="Proteomes" id="UP000324222"/>
    </source>
</evidence>
<sequence>MPKYLWSLSMMGSGCGDSAVVCWERMWKRGEEACTYSIMEGEAETEAYSGVSSYGLCSLKLNPRLCFAERHGYISSADRVLG</sequence>
<evidence type="ECO:0000313" key="1">
    <source>
        <dbReference type="EMBL" id="MPC98684.1"/>
    </source>
</evidence>
<reference evidence="1 2" key="1">
    <citation type="submission" date="2019-05" db="EMBL/GenBank/DDBJ databases">
        <title>Another draft genome of Portunus trituberculatus and its Hox gene families provides insights of decapod evolution.</title>
        <authorList>
            <person name="Jeong J.-H."/>
            <person name="Song I."/>
            <person name="Kim S."/>
            <person name="Choi T."/>
            <person name="Kim D."/>
            <person name="Ryu S."/>
            <person name="Kim W."/>
        </authorList>
    </citation>
    <scope>NUCLEOTIDE SEQUENCE [LARGE SCALE GENOMIC DNA]</scope>
    <source>
        <tissue evidence="1">Muscle</tissue>
    </source>
</reference>
<keyword evidence="2" id="KW-1185">Reference proteome</keyword>
<dbReference type="Proteomes" id="UP000324222">
    <property type="component" value="Unassembled WGS sequence"/>
</dbReference>
<proteinExistence type="predicted"/>
<dbReference type="PROSITE" id="PS51257">
    <property type="entry name" value="PROKAR_LIPOPROTEIN"/>
    <property type="match status" value="1"/>
</dbReference>